<accession>L1QCI4</accession>
<evidence type="ECO:0000256" key="2">
    <source>
        <dbReference type="ARBA" id="ARBA00023125"/>
    </source>
</evidence>
<feature type="domain" description="HTH hxlR-type" evidence="4">
    <location>
        <begin position="35"/>
        <end position="132"/>
    </location>
</feature>
<proteinExistence type="predicted"/>
<evidence type="ECO:0000256" key="1">
    <source>
        <dbReference type="ARBA" id="ARBA00023015"/>
    </source>
</evidence>
<name>L1QCI4_9CLOT</name>
<dbReference type="EMBL" id="AMEZ01000070">
    <property type="protein sequence ID" value="EKY25380.1"/>
    <property type="molecule type" value="Genomic_DNA"/>
</dbReference>
<gene>
    <name evidence="5" type="ORF">HMPREF0216_02479</name>
</gene>
<dbReference type="GO" id="GO:0003677">
    <property type="term" value="F:DNA binding"/>
    <property type="evidence" value="ECO:0007669"/>
    <property type="project" value="UniProtKB-KW"/>
</dbReference>
<dbReference type="InterPro" id="IPR002577">
    <property type="entry name" value="HTH_HxlR"/>
</dbReference>
<dbReference type="RefSeq" id="WP_005214400.1">
    <property type="nucleotide sequence ID" value="NZ_KB291660.1"/>
</dbReference>
<dbReference type="CDD" id="cd00090">
    <property type="entry name" value="HTH_ARSR"/>
    <property type="match status" value="1"/>
</dbReference>
<evidence type="ECO:0000313" key="6">
    <source>
        <dbReference type="Proteomes" id="UP000010420"/>
    </source>
</evidence>
<dbReference type="PANTHER" id="PTHR33204">
    <property type="entry name" value="TRANSCRIPTIONAL REGULATOR, MARR FAMILY"/>
    <property type="match status" value="1"/>
</dbReference>
<evidence type="ECO:0000313" key="5">
    <source>
        <dbReference type="EMBL" id="EKY25380.1"/>
    </source>
</evidence>
<dbReference type="InterPro" id="IPR036390">
    <property type="entry name" value="WH_DNA-bd_sf"/>
</dbReference>
<dbReference type="HOGENOM" id="CLU_111585_5_1_9"/>
<keyword evidence="6" id="KW-1185">Reference proteome</keyword>
<dbReference type="Proteomes" id="UP000010420">
    <property type="component" value="Unassembled WGS sequence"/>
</dbReference>
<dbReference type="PROSITE" id="PS51118">
    <property type="entry name" value="HTH_HXLR"/>
    <property type="match status" value="1"/>
</dbReference>
<comment type="caution">
    <text evidence="5">The sequence shown here is derived from an EMBL/GenBank/DDBJ whole genome shotgun (WGS) entry which is preliminary data.</text>
</comment>
<dbReference type="InterPro" id="IPR011991">
    <property type="entry name" value="ArsR-like_HTH"/>
</dbReference>
<sequence length="132" mass="15596">MKTELLLNKECVLDDSLSFHSQCHIKHRCAKYETCPMIIFQKIISGKWKILILWYLSSGPLRFSDLKRKLPNTTQKMLTNQLRSLEEDKLIYRKIYAEVPPHVEYGLTDIGKKIVPLLEAMYKYGIEYSYHN</sequence>
<dbReference type="Pfam" id="PF01638">
    <property type="entry name" value="HxlR"/>
    <property type="match status" value="1"/>
</dbReference>
<dbReference type="eggNOG" id="COG1733">
    <property type="taxonomic scope" value="Bacteria"/>
</dbReference>
<dbReference type="AlphaFoldDB" id="L1QCI4"/>
<evidence type="ECO:0000259" key="4">
    <source>
        <dbReference type="PROSITE" id="PS51118"/>
    </source>
</evidence>
<dbReference type="SUPFAM" id="SSF46785">
    <property type="entry name" value="Winged helix' DNA-binding domain"/>
    <property type="match status" value="1"/>
</dbReference>
<dbReference type="Gene3D" id="1.10.10.10">
    <property type="entry name" value="Winged helix-like DNA-binding domain superfamily/Winged helix DNA-binding domain"/>
    <property type="match status" value="1"/>
</dbReference>
<dbReference type="PANTHER" id="PTHR33204:SF29">
    <property type="entry name" value="TRANSCRIPTIONAL REGULATOR"/>
    <property type="match status" value="1"/>
</dbReference>
<keyword evidence="1" id="KW-0805">Transcription regulation</keyword>
<dbReference type="PATRIC" id="fig|545697.3.peg.2440"/>
<protein>
    <submittedName>
        <fullName evidence="5">HTH-type transcriptional activator HxlR family protein</fullName>
    </submittedName>
</protein>
<dbReference type="InterPro" id="IPR036388">
    <property type="entry name" value="WH-like_DNA-bd_sf"/>
</dbReference>
<dbReference type="STRING" id="545697.HMPREF0216_02479"/>
<reference evidence="5 6" key="1">
    <citation type="submission" date="2012-05" db="EMBL/GenBank/DDBJ databases">
        <authorList>
            <person name="Weinstock G."/>
            <person name="Sodergren E."/>
            <person name="Lobos E.A."/>
            <person name="Fulton L."/>
            <person name="Fulton R."/>
            <person name="Courtney L."/>
            <person name="Fronick C."/>
            <person name="O'Laughlin M."/>
            <person name="Godfrey J."/>
            <person name="Wilson R.M."/>
            <person name="Miner T."/>
            <person name="Farmer C."/>
            <person name="Delehaunty K."/>
            <person name="Cordes M."/>
            <person name="Minx P."/>
            <person name="Tomlinson C."/>
            <person name="Chen J."/>
            <person name="Wollam A."/>
            <person name="Pepin K.H."/>
            <person name="Bhonagiri V."/>
            <person name="Zhang X."/>
            <person name="Suruliraj S."/>
            <person name="Warren W."/>
            <person name="Mitreva M."/>
            <person name="Mardis E.R."/>
            <person name="Wilson R.K."/>
        </authorList>
    </citation>
    <scope>NUCLEOTIDE SEQUENCE [LARGE SCALE GENOMIC DNA]</scope>
    <source>
        <strain evidence="5 6">DSM 1785</strain>
    </source>
</reference>
<keyword evidence="3" id="KW-0804">Transcription</keyword>
<keyword evidence="2" id="KW-0238">DNA-binding</keyword>
<evidence type="ECO:0000256" key="3">
    <source>
        <dbReference type="ARBA" id="ARBA00023163"/>
    </source>
</evidence>
<organism evidence="5 6">
    <name type="scientific">Clostridium celatum DSM 1785</name>
    <dbReference type="NCBI Taxonomy" id="545697"/>
    <lineage>
        <taxon>Bacteria</taxon>
        <taxon>Bacillati</taxon>
        <taxon>Bacillota</taxon>
        <taxon>Clostridia</taxon>
        <taxon>Eubacteriales</taxon>
        <taxon>Clostridiaceae</taxon>
        <taxon>Clostridium</taxon>
    </lineage>
</organism>